<dbReference type="EMBL" id="JAHDTB010000007">
    <property type="protein sequence ID" value="MBW8287975.1"/>
    <property type="molecule type" value="Genomic_DNA"/>
</dbReference>
<keyword evidence="1" id="KW-0812">Transmembrane</keyword>
<accession>A0ABS7FD18</accession>
<feature type="transmembrane region" description="Helical" evidence="1">
    <location>
        <begin position="30"/>
        <end position="48"/>
    </location>
</feature>
<keyword evidence="1" id="KW-0472">Membrane</keyword>
<organism evidence="2 3">
    <name type="scientific">Chromobacterium subtsugae</name>
    <dbReference type="NCBI Taxonomy" id="251747"/>
    <lineage>
        <taxon>Bacteria</taxon>
        <taxon>Pseudomonadati</taxon>
        <taxon>Pseudomonadota</taxon>
        <taxon>Betaproteobacteria</taxon>
        <taxon>Neisseriales</taxon>
        <taxon>Chromobacteriaceae</taxon>
        <taxon>Chromobacterium</taxon>
    </lineage>
</organism>
<dbReference type="Proteomes" id="UP000711178">
    <property type="component" value="Unassembled WGS sequence"/>
</dbReference>
<gene>
    <name evidence="2" type="ORF">KIF53_10100</name>
</gene>
<feature type="transmembrane region" description="Helical" evidence="1">
    <location>
        <begin position="125"/>
        <end position="143"/>
    </location>
</feature>
<feature type="transmembrane region" description="Helical" evidence="1">
    <location>
        <begin position="6"/>
        <end position="23"/>
    </location>
</feature>
<evidence type="ECO:0000313" key="3">
    <source>
        <dbReference type="Proteomes" id="UP000711178"/>
    </source>
</evidence>
<dbReference type="GeneID" id="89686003"/>
<protein>
    <submittedName>
        <fullName evidence="2">Uncharacterized protein</fullName>
    </submittedName>
</protein>
<reference evidence="2 3" key="1">
    <citation type="submission" date="2021-05" db="EMBL/GenBank/DDBJ databases">
        <title>Draft Whole Genome Sequencing Of Biosensor Chromobacterium violaceum Strain CV026 Reveals A Regulatory RNA In Chromobacterium violaceum Phenotype Regulatory Network.</title>
        <authorList>
            <person name="Hong K.W."/>
            <person name="Chan K.G."/>
            <person name="Chang C.-Y."/>
        </authorList>
    </citation>
    <scope>NUCLEOTIDE SEQUENCE [LARGE SCALE GENOMIC DNA]</scope>
    <source>
        <strain evidence="2 3">ATCC 31532</strain>
    </source>
</reference>
<evidence type="ECO:0000256" key="1">
    <source>
        <dbReference type="SAM" id="Phobius"/>
    </source>
</evidence>
<dbReference type="RefSeq" id="WP_043572262.1">
    <property type="nucleotide sequence ID" value="NZ_CP142381.1"/>
</dbReference>
<feature type="transmembrane region" description="Helical" evidence="1">
    <location>
        <begin position="60"/>
        <end position="79"/>
    </location>
</feature>
<name>A0ABS7FD18_9NEIS</name>
<comment type="caution">
    <text evidence="2">The sequence shown here is derived from an EMBL/GenBank/DDBJ whole genome shotgun (WGS) entry which is preliminary data.</text>
</comment>
<sequence>MTATPVGVSLLLVVLLFFLHASWRLIVSRSGSAIACFLAAYVMLAALLNCHPEPISLTPLLLPFIYAYAWLGIAAALWAAVMMRVTRKALLFPGQDKRLAALFSSQLALHVGVFGLSPWLDWRPLAAYAMAPPLLAFVSYFAYRAQLLAMRRREDCGAPWVSWGAMCLLLPLILMWLAQWLTPAILDLT</sequence>
<keyword evidence="3" id="KW-1185">Reference proteome</keyword>
<proteinExistence type="predicted"/>
<evidence type="ECO:0000313" key="2">
    <source>
        <dbReference type="EMBL" id="MBW8287975.1"/>
    </source>
</evidence>
<feature type="transmembrane region" description="Helical" evidence="1">
    <location>
        <begin position="163"/>
        <end position="181"/>
    </location>
</feature>
<keyword evidence="1" id="KW-1133">Transmembrane helix</keyword>